<dbReference type="InterPro" id="IPR039426">
    <property type="entry name" value="TonB-dep_rcpt-like"/>
</dbReference>
<keyword evidence="3 7" id="KW-1134">Transmembrane beta strand</keyword>
<name>A0A1M4YJK9_9BACT</name>
<dbReference type="InterPro" id="IPR012910">
    <property type="entry name" value="Plug_dom"/>
</dbReference>
<dbReference type="PROSITE" id="PS52016">
    <property type="entry name" value="TONB_DEPENDENT_REC_3"/>
    <property type="match status" value="1"/>
</dbReference>
<reference evidence="9 10" key="1">
    <citation type="submission" date="2016-11" db="EMBL/GenBank/DDBJ databases">
        <authorList>
            <person name="Jaros S."/>
            <person name="Januszkiewicz K."/>
            <person name="Wedrychowicz H."/>
        </authorList>
    </citation>
    <scope>NUCLEOTIDE SEQUENCE [LARGE SCALE GENOMIC DNA]</scope>
    <source>
        <strain evidence="9 10">DSM 21986</strain>
    </source>
</reference>
<keyword evidence="10" id="KW-1185">Reference proteome</keyword>
<evidence type="ECO:0000256" key="6">
    <source>
        <dbReference type="ARBA" id="ARBA00023237"/>
    </source>
</evidence>
<keyword evidence="2 7" id="KW-0813">Transport</keyword>
<keyword evidence="6 7" id="KW-0998">Cell outer membrane</keyword>
<dbReference type="NCBIfam" id="TIGR04056">
    <property type="entry name" value="OMP_RagA_SusC"/>
    <property type="match status" value="1"/>
</dbReference>
<proteinExistence type="inferred from homology"/>
<dbReference type="Gene3D" id="2.40.170.20">
    <property type="entry name" value="TonB-dependent receptor, beta-barrel domain"/>
    <property type="match status" value="1"/>
</dbReference>
<dbReference type="Pfam" id="PF13715">
    <property type="entry name" value="CarbopepD_reg_2"/>
    <property type="match status" value="1"/>
</dbReference>
<evidence type="ECO:0000256" key="1">
    <source>
        <dbReference type="ARBA" id="ARBA00004571"/>
    </source>
</evidence>
<evidence type="ECO:0000259" key="8">
    <source>
        <dbReference type="Pfam" id="PF07715"/>
    </source>
</evidence>
<evidence type="ECO:0000256" key="7">
    <source>
        <dbReference type="PROSITE-ProRule" id="PRU01360"/>
    </source>
</evidence>
<evidence type="ECO:0000313" key="9">
    <source>
        <dbReference type="EMBL" id="SHF05843.1"/>
    </source>
</evidence>
<dbReference type="GO" id="GO:0009279">
    <property type="term" value="C:cell outer membrane"/>
    <property type="evidence" value="ECO:0007669"/>
    <property type="project" value="UniProtKB-SubCell"/>
</dbReference>
<evidence type="ECO:0000256" key="5">
    <source>
        <dbReference type="ARBA" id="ARBA00023136"/>
    </source>
</evidence>
<dbReference type="InterPro" id="IPR008969">
    <property type="entry name" value="CarboxyPept-like_regulatory"/>
</dbReference>
<protein>
    <submittedName>
        <fullName evidence="9">TonB-linked outer membrane protein, SusC/RagA family</fullName>
    </submittedName>
</protein>
<dbReference type="Proteomes" id="UP000184041">
    <property type="component" value="Unassembled WGS sequence"/>
</dbReference>
<dbReference type="AlphaFoldDB" id="A0A1M4YJK9"/>
<keyword evidence="5 7" id="KW-0472">Membrane</keyword>
<feature type="domain" description="TonB-dependent receptor plug" evidence="8">
    <location>
        <begin position="147"/>
        <end position="272"/>
    </location>
</feature>
<dbReference type="InterPro" id="IPR037066">
    <property type="entry name" value="Plug_dom_sf"/>
</dbReference>
<keyword evidence="4 7" id="KW-0812">Transmembrane</keyword>
<evidence type="ECO:0000256" key="3">
    <source>
        <dbReference type="ARBA" id="ARBA00022452"/>
    </source>
</evidence>
<dbReference type="SUPFAM" id="SSF56935">
    <property type="entry name" value="Porins"/>
    <property type="match status" value="1"/>
</dbReference>
<comment type="similarity">
    <text evidence="7">Belongs to the TonB-dependent receptor family.</text>
</comment>
<dbReference type="SUPFAM" id="SSF49464">
    <property type="entry name" value="Carboxypeptidase regulatory domain-like"/>
    <property type="match status" value="1"/>
</dbReference>
<accession>A0A1M4YJK9</accession>
<dbReference type="EMBL" id="FQUS01000005">
    <property type="protein sequence ID" value="SHF05843.1"/>
    <property type="molecule type" value="Genomic_DNA"/>
</dbReference>
<evidence type="ECO:0000256" key="4">
    <source>
        <dbReference type="ARBA" id="ARBA00022692"/>
    </source>
</evidence>
<dbReference type="InterPro" id="IPR023997">
    <property type="entry name" value="TonB-dep_OMP_SusC/RagA_CS"/>
</dbReference>
<gene>
    <name evidence="9" type="ORF">SAMN05443144_10580</name>
</gene>
<dbReference type="Gene3D" id="2.170.130.10">
    <property type="entry name" value="TonB-dependent receptor, plug domain"/>
    <property type="match status" value="1"/>
</dbReference>
<sequence length="1144" mass="126098">MVSNKSVGIMEKRYKYDKGVFSEKTGIRNSVRLLMVVCISLFFSANVWAQQNERVSGIVTDASNGEPLPGVNIMVKGTTMGTSTDAEGEYSLRVPSLTETLVVSYIGYATRELNIDGRSTIDIELEPSAQALDQVVVTALGISRAQQSLGYAVEEVSGDELNQVVQENVLNSLSGKMSGVSINSTGGAASSSVSMVIRGATSLTGDDQPLFVIDGVPVSNSLSGNSNQFGDRNVVDYGNAISDLNASDIESVSVLKGASAAALYGSRAGNGVVLITTKEGDRNQDMQVSVSTSTVFDRPYKYLKMHSTFATGVTPFTEEQWEELTGGPLVIDEGSAARLGPQLDIGQEAVQWNSPVDENGNPIPTPLVSHPDNIKNFVQTGITNTNNMAISGGTENTAFRVSYTNMNNRGIVPNSDLFRNSLNVNGTYHVSPKLSFNTKVNVGRTNSNNIPANNRGTNPLQAAYEVSPHINILDYEDYWVAGQEGIQQLAVPDHNNPYFMAYEVNNSFFRDRVFGSANMDWKIAPAVSATASYSLDRFNEQRETEIPYSYTRNPRGTYGIQKINRAEHNTSVSLDYDEDFTDFSLRASLGGNYLYRYNSSNSNSSGGGGLTIPELYTLSNIAPEDLNYGSSWSQKAIYSVYGLASLGYNDMLYLDVTARNDWSSTLPSDNRSYFYPSVSMSAIVSNMVDMGDAVDMIKLRAGWAQVGNDTDPYRLEQTLYNAGAWGDVTRLGTPGTLLTPDLKPEIITSIEVGTEWIFFQDRFRFEGTYYETENENQILPLSLPQSSGYGSKLINAGLVSSRGVELSVGSTLLSTSDYQFDVDLNYTYTRARIEELAEGIDYYEFWTDAKGGAYSWIGEDIGNIYDRKLVTVEDESSPYYGWPVLDESGSWQSRSGINDLVKIGNFNPDFTIGMQTSFSYKNFSFSANLDWRQGGEFVSQTYRYQESDWSTQRQLDEIINPDEINGDIAEYLRNNADGIIRGETPRVGGPTPEMGGYEFNYEGIPVGSGTFNPGVIAEYDDQGNLIGYTENLGGPGTRYIPMADNYPWDFTKTALFDASFVKLREVSMTYRLPRGWMERLNIGMRNMAVTLYSRNIVLWTKAKIGIDPERAFQPEGNGFFKQGIERYNVTPFVLPVGIKLSANF</sequence>
<evidence type="ECO:0000256" key="2">
    <source>
        <dbReference type="ARBA" id="ARBA00022448"/>
    </source>
</evidence>
<dbReference type="NCBIfam" id="TIGR04057">
    <property type="entry name" value="SusC_RagA_signa"/>
    <property type="match status" value="1"/>
</dbReference>
<organism evidence="9 10">
    <name type="scientific">Fodinibius roseus</name>
    <dbReference type="NCBI Taxonomy" id="1194090"/>
    <lineage>
        <taxon>Bacteria</taxon>
        <taxon>Pseudomonadati</taxon>
        <taxon>Balneolota</taxon>
        <taxon>Balneolia</taxon>
        <taxon>Balneolales</taxon>
        <taxon>Balneolaceae</taxon>
        <taxon>Fodinibius</taxon>
    </lineage>
</organism>
<evidence type="ECO:0000313" key="10">
    <source>
        <dbReference type="Proteomes" id="UP000184041"/>
    </source>
</evidence>
<comment type="subcellular location">
    <subcellularLocation>
        <location evidence="1 7">Cell outer membrane</location>
        <topology evidence="1 7">Multi-pass membrane protein</topology>
    </subcellularLocation>
</comment>
<dbReference type="InterPro" id="IPR036942">
    <property type="entry name" value="Beta-barrel_TonB_sf"/>
</dbReference>
<dbReference type="InterPro" id="IPR023996">
    <property type="entry name" value="TonB-dep_OMP_SusC/RagA"/>
</dbReference>
<dbReference type="Gene3D" id="2.60.40.1120">
    <property type="entry name" value="Carboxypeptidase-like, regulatory domain"/>
    <property type="match status" value="1"/>
</dbReference>
<dbReference type="STRING" id="1194090.SAMN05443144_10580"/>
<dbReference type="Pfam" id="PF07715">
    <property type="entry name" value="Plug"/>
    <property type="match status" value="1"/>
</dbReference>